<reference evidence="2" key="1">
    <citation type="submission" date="2016-10" db="EMBL/GenBank/DDBJ databases">
        <authorList>
            <person name="Varghese N."/>
            <person name="Submissions S."/>
        </authorList>
    </citation>
    <scope>NUCLEOTIDE SEQUENCE [LARGE SCALE GENOMIC DNA]</scope>
    <source>
        <strain evidence="2">Gh-67</strain>
    </source>
</reference>
<name>A0A1G7PBB5_9SPHI</name>
<protein>
    <submittedName>
        <fullName evidence="1">Uncharacterized protein</fullName>
    </submittedName>
</protein>
<sequence>MAPTIKKIFFALFFFQLAIAVAPANAESILTHYKKSGQAADLISRTHQRIIGQIQQQEVQDDSPDSDTNEAHHNRTIIRFLPSRVNYSSALMPGQQASLADIISLVEKRQNQNKSIKGFLPAYYNFLFRLSPF</sequence>
<keyword evidence="2" id="KW-1185">Reference proteome</keyword>
<evidence type="ECO:0000313" key="2">
    <source>
        <dbReference type="Proteomes" id="UP000199705"/>
    </source>
</evidence>
<dbReference type="AlphaFoldDB" id="A0A1G7PBB5"/>
<evidence type="ECO:0000313" key="1">
    <source>
        <dbReference type="EMBL" id="SDF83605.1"/>
    </source>
</evidence>
<gene>
    <name evidence="1" type="ORF">SAMN05192573_101504</name>
</gene>
<dbReference type="EMBL" id="FNCG01000001">
    <property type="protein sequence ID" value="SDF83605.1"/>
    <property type="molecule type" value="Genomic_DNA"/>
</dbReference>
<organism evidence="1 2">
    <name type="scientific">Mucilaginibacter gossypii</name>
    <dbReference type="NCBI Taxonomy" id="551996"/>
    <lineage>
        <taxon>Bacteria</taxon>
        <taxon>Pseudomonadati</taxon>
        <taxon>Bacteroidota</taxon>
        <taxon>Sphingobacteriia</taxon>
        <taxon>Sphingobacteriales</taxon>
        <taxon>Sphingobacteriaceae</taxon>
        <taxon>Mucilaginibacter</taxon>
    </lineage>
</organism>
<dbReference type="STRING" id="551996.SAMN05192573_101504"/>
<dbReference type="OrthoDB" id="796005at2"/>
<dbReference type="RefSeq" id="WP_091162714.1">
    <property type="nucleotide sequence ID" value="NZ_FNCG01000001.1"/>
</dbReference>
<dbReference type="Proteomes" id="UP000199705">
    <property type="component" value="Unassembled WGS sequence"/>
</dbReference>
<proteinExistence type="predicted"/>
<accession>A0A1G7PBB5</accession>